<evidence type="ECO:0000259" key="3">
    <source>
        <dbReference type="Pfam" id="PF01979"/>
    </source>
</evidence>
<dbReference type="InterPro" id="IPR011042">
    <property type="entry name" value="6-blade_b-propeller_TolB-like"/>
</dbReference>
<accession>A0A9J6RJ47</accession>
<dbReference type="SUPFAM" id="SSF82171">
    <property type="entry name" value="DPP6 N-terminal domain-like"/>
    <property type="match status" value="1"/>
</dbReference>
<dbReference type="SUPFAM" id="SSF51338">
    <property type="entry name" value="Composite domain of metallo-dependent hydrolases"/>
    <property type="match status" value="1"/>
</dbReference>
<dbReference type="Proteomes" id="UP001069090">
    <property type="component" value="Unassembled WGS sequence"/>
</dbReference>
<sequence length="1087" mass="120125">MSQIIRSLKAIMPLGCLLLGAGVSGVQAESWDITDTGQPNYEVEFSVTEGTWLSVDVSPDGKTLVFDLLGDIYTLPATGGEASLIRGGAALERIPSFSPDGSKILYVSDRSGEDNIWVANTDGSAARMITQETTNMLTNPEWSADGEYVVAARVGNTFDSQKMSTLQLFHINGGKGRTLVETPENKRDVQEPNFSSDGRYIYYTQRLVDHHIFVDANHVNYGIMRRDLATGETTALIKGFGGALSPQVSPNNKRLAFVRRVKDKTVLFVHDLISGEQRPVYADLDRDQQADFYLQGVYYPQFDWFPDNKHVAIWGKGKLFKINMDTGEAKEIPFLAHTKHRITKTPRFSDDLAPEQLTVKTVRQLAIAKKQSDMVFHALGYLWKKELPNGKPKRITSSQAFEFDPAFSPNNRKLAYVEWDDEKGSALTLATPSGKRKNTLVESRGVIRQPVFSPDGKYLAYIIDENSKTLGGYRAKPGLYIVSVQGGESKKIAEMAQTPIFSNDGKRVYYTRMESKNTYISSVTTEGFDHRDHVLAKGADRHELKLSPDGQWIAFKEDQQYYVLPYKETGALTEISAKDDAVPVTALTVSSGYNLAWAPDSSALYWTLGKDLYRVSSSDFSTHAANAAPYASIGLIAKGDKPAGVVAFTGGQVITMQGDKVIAQGTVVVEGNRIVAVGDANEVLIPKDAHIVDTTGKTVMPGLVDMHGHIDCCYYGGLMPQKHASHYAAAAYGITTNYDPYTSEIPAYAAMEMQQAGILVGPRFLSSGRVIYGRPGKGDTTYQPLHSYADAENVMVRKRALGGRVIKSYKQPSRRARQQLVKAGREAGVMVDAEGESHFYFDISMILDGHMALEHVIPVANYYDDIVQLMAHSDIANTPTLNVTFGEIMGENYFYQSTRAWTDPKIKSYVQDTTSSYSPVGTPYSAPLHVRSMTSLHAAEEIWDVGFRAASRSVKKLDDAGVIINAGSHGQVYGLALHWELQSMAQGGMENHKILRTATINGAKTLGVEEQIGSLQVGKLADIIVLEKNPLADIRNTNSVIYTMINGRLYDSFSMNEVGNYQRPRSKFYWELPDYNDIDWNEAWSGQ</sequence>
<dbReference type="InterPro" id="IPR006680">
    <property type="entry name" value="Amidohydro-rel"/>
</dbReference>
<protein>
    <submittedName>
        <fullName evidence="4">Amidohydrolase family protein</fullName>
    </submittedName>
</protein>
<reference evidence="4 5" key="1">
    <citation type="submission" date="2022-12" db="EMBL/GenBank/DDBJ databases">
        <title>Dasania phycosphaerae sp. nov., isolated from particulate material of the south coast of Korea.</title>
        <authorList>
            <person name="Jiang Y."/>
        </authorList>
    </citation>
    <scope>NUCLEOTIDE SEQUENCE [LARGE SCALE GENOMIC DNA]</scope>
    <source>
        <strain evidence="4 5">GY-19</strain>
    </source>
</reference>
<dbReference type="InterPro" id="IPR032466">
    <property type="entry name" value="Metal_Hydrolase"/>
</dbReference>
<dbReference type="Gene3D" id="3.20.20.140">
    <property type="entry name" value="Metal-dependent hydrolases"/>
    <property type="match status" value="1"/>
</dbReference>
<dbReference type="InterPro" id="IPR011044">
    <property type="entry name" value="Quino_amine_DH_bsu"/>
</dbReference>
<proteinExistence type="inferred from homology"/>
<feature type="domain" description="Amidohydrolase-related" evidence="3">
    <location>
        <begin position="698"/>
        <end position="1049"/>
    </location>
</feature>
<dbReference type="AlphaFoldDB" id="A0A9J6RJ47"/>
<feature type="chain" id="PRO_5039927693" evidence="2">
    <location>
        <begin position="29"/>
        <end position="1087"/>
    </location>
</feature>
<comment type="similarity">
    <text evidence="1">Belongs to the TolB family.</text>
</comment>
<dbReference type="InterPro" id="IPR011059">
    <property type="entry name" value="Metal-dep_hydrolase_composite"/>
</dbReference>
<evidence type="ECO:0000313" key="4">
    <source>
        <dbReference type="EMBL" id="MCZ0864272.1"/>
    </source>
</evidence>
<comment type="caution">
    <text evidence="4">The sequence shown here is derived from an EMBL/GenBank/DDBJ whole genome shotgun (WGS) entry which is preliminary data.</text>
</comment>
<dbReference type="SUPFAM" id="SSF50969">
    <property type="entry name" value="YVTN repeat-like/Quinoprotein amine dehydrogenase"/>
    <property type="match status" value="1"/>
</dbReference>
<name>A0A9J6RJ47_9GAMM</name>
<dbReference type="Gene3D" id="2.120.10.30">
    <property type="entry name" value="TolB, C-terminal domain"/>
    <property type="match status" value="2"/>
</dbReference>
<evidence type="ECO:0000313" key="5">
    <source>
        <dbReference type="Proteomes" id="UP001069090"/>
    </source>
</evidence>
<evidence type="ECO:0000256" key="2">
    <source>
        <dbReference type="SAM" id="SignalP"/>
    </source>
</evidence>
<dbReference type="Pfam" id="PF07676">
    <property type="entry name" value="PD40"/>
    <property type="match status" value="4"/>
</dbReference>
<keyword evidence="2" id="KW-0732">Signal</keyword>
<dbReference type="SUPFAM" id="SSF51556">
    <property type="entry name" value="Metallo-dependent hydrolases"/>
    <property type="match status" value="1"/>
</dbReference>
<dbReference type="Gene3D" id="2.30.40.10">
    <property type="entry name" value="Urease, subunit C, domain 1"/>
    <property type="match status" value="1"/>
</dbReference>
<dbReference type="Pfam" id="PF01979">
    <property type="entry name" value="Amidohydro_1"/>
    <property type="match status" value="1"/>
</dbReference>
<dbReference type="SUPFAM" id="SSF69304">
    <property type="entry name" value="Tricorn protease N-terminal domain"/>
    <property type="match status" value="1"/>
</dbReference>
<keyword evidence="5" id="KW-1185">Reference proteome</keyword>
<dbReference type="InterPro" id="IPR011659">
    <property type="entry name" value="WD40"/>
</dbReference>
<dbReference type="RefSeq" id="WP_258330425.1">
    <property type="nucleotide sequence ID" value="NZ_JAPTGG010000002.1"/>
</dbReference>
<dbReference type="PANTHER" id="PTHR36842:SF1">
    <property type="entry name" value="PROTEIN TOLB"/>
    <property type="match status" value="1"/>
</dbReference>
<gene>
    <name evidence="4" type="ORF">O0V09_03610</name>
</gene>
<dbReference type="GO" id="GO:0016810">
    <property type="term" value="F:hydrolase activity, acting on carbon-nitrogen (but not peptide) bonds"/>
    <property type="evidence" value="ECO:0007669"/>
    <property type="project" value="InterPro"/>
</dbReference>
<dbReference type="EMBL" id="JAPTGG010000002">
    <property type="protein sequence ID" value="MCZ0864272.1"/>
    <property type="molecule type" value="Genomic_DNA"/>
</dbReference>
<dbReference type="PANTHER" id="PTHR36842">
    <property type="entry name" value="PROTEIN TOLB HOMOLOG"/>
    <property type="match status" value="1"/>
</dbReference>
<organism evidence="4 5">
    <name type="scientific">Dasania phycosphaerae</name>
    <dbReference type="NCBI Taxonomy" id="2950436"/>
    <lineage>
        <taxon>Bacteria</taxon>
        <taxon>Pseudomonadati</taxon>
        <taxon>Pseudomonadota</taxon>
        <taxon>Gammaproteobacteria</taxon>
        <taxon>Cellvibrionales</taxon>
        <taxon>Spongiibacteraceae</taxon>
        <taxon>Dasania</taxon>
    </lineage>
</organism>
<feature type="signal peptide" evidence="2">
    <location>
        <begin position="1"/>
        <end position="28"/>
    </location>
</feature>
<evidence type="ECO:0000256" key="1">
    <source>
        <dbReference type="ARBA" id="ARBA00009820"/>
    </source>
</evidence>